<dbReference type="PANTHER" id="PTHR42085">
    <property type="entry name" value="F-BOX DOMAIN-CONTAINING PROTEIN"/>
    <property type="match status" value="1"/>
</dbReference>
<proteinExistence type="predicted"/>
<gene>
    <name evidence="1" type="ORF">LTR97_001179</name>
</gene>
<dbReference type="AlphaFoldDB" id="A0AAN7WQ83"/>
<sequence>MPDFTDLPKAIRQKIYKLHLTYDEPVDAVSHNRNVAYTYAKYAAGQHTFMPPLLAVSSSIEKEAAPYYYRDNVFITHRYAIDVTTFIQDSHMKMVQSVIMQWPDTNATGSFAHLKRLKGLKELRIRVDELALVKKQLCRGKAVRFVTDDPSPQQQLAILQTPGLAGLMTLNKIKDVAFVKMIDGNSREYGGPIPGGVLETQIAPKLMGRKLKLPPKPRGKKGFRFLSLSAELRNHIYELHLRIPGTVQPSTAEPTSASKGASAYNKGNVPESALCLLAVNRQIHDEAAGIFYHCNAFVFHYTLHLHGFMLSLGTERLSAVRDVSVHYHELVSGGMSLTDMTFNQLHRLTGLRRLEIILRGDLSRKIVRQRYGGGSYSIKSANPAQMPGMRRLFDLRNITDIKVRDEQLEDQVRAAKEKKKYPKFGAGTENARVVTVDKILQHFNAALAQAQLGNVKYKILDDEKWHLAKVFPSLDVEESEVE</sequence>
<evidence type="ECO:0000313" key="1">
    <source>
        <dbReference type="EMBL" id="KAK5706192.1"/>
    </source>
</evidence>
<name>A0AAN7WQ83_9PEZI</name>
<organism evidence="1 2">
    <name type="scientific">Elasticomyces elasticus</name>
    <dbReference type="NCBI Taxonomy" id="574655"/>
    <lineage>
        <taxon>Eukaryota</taxon>
        <taxon>Fungi</taxon>
        <taxon>Dikarya</taxon>
        <taxon>Ascomycota</taxon>
        <taxon>Pezizomycotina</taxon>
        <taxon>Dothideomycetes</taxon>
        <taxon>Dothideomycetidae</taxon>
        <taxon>Mycosphaerellales</taxon>
        <taxon>Teratosphaeriaceae</taxon>
        <taxon>Elasticomyces</taxon>
    </lineage>
</organism>
<dbReference type="EMBL" id="JAVRQU010000002">
    <property type="protein sequence ID" value="KAK5706192.1"/>
    <property type="molecule type" value="Genomic_DNA"/>
</dbReference>
<evidence type="ECO:0000313" key="2">
    <source>
        <dbReference type="Proteomes" id="UP001310594"/>
    </source>
</evidence>
<dbReference type="Proteomes" id="UP001310594">
    <property type="component" value="Unassembled WGS sequence"/>
</dbReference>
<dbReference type="InterPro" id="IPR038883">
    <property type="entry name" value="AN11006-like"/>
</dbReference>
<reference evidence="1" key="1">
    <citation type="submission" date="2023-08" db="EMBL/GenBank/DDBJ databases">
        <title>Black Yeasts Isolated from many extreme environments.</title>
        <authorList>
            <person name="Coleine C."/>
            <person name="Stajich J.E."/>
            <person name="Selbmann L."/>
        </authorList>
    </citation>
    <scope>NUCLEOTIDE SEQUENCE</scope>
    <source>
        <strain evidence="1">CCFEE 5810</strain>
    </source>
</reference>
<protein>
    <submittedName>
        <fullName evidence="1">Uncharacterized protein</fullName>
    </submittedName>
</protein>
<comment type="caution">
    <text evidence="1">The sequence shown here is derived from an EMBL/GenBank/DDBJ whole genome shotgun (WGS) entry which is preliminary data.</text>
</comment>
<dbReference type="PANTHER" id="PTHR42085:SF2">
    <property type="entry name" value="F-BOX DOMAIN-CONTAINING PROTEIN"/>
    <property type="match status" value="1"/>
</dbReference>
<accession>A0AAN7WQ83</accession>